<evidence type="ECO:0000256" key="10">
    <source>
        <dbReference type="SAM" id="MobiDB-lite"/>
    </source>
</evidence>
<feature type="zinc finger region" description="C3H1-type" evidence="9">
    <location>
        <begin position="66"/>
        <end position="89"/>
    </location>
</feature>
<dbReference type="SUPFAM" id="SSF90229">
    <property type="entry name" value="CCCH zinc finger"/>
    <property type="match status" value="1"/>
</dbReference>
<keyword evidence="13" id="KW-1185">Reference proteome</keyword>
<proteinExistence type="predicted"/>
<dbReference type="Pfam" id="PF14608">
    <property type="entry name" value="zf-CCCH_2"/>
    <property type="match status" value="2"/>
</dbReference>
<dbReference type="PANTHER" id="PTHR23102:SF24">
    <property type="entry name" value="CLEAVAGE AND POLYADENYLATION SPECIFICITY FACTOR SUBUNIT 4"/>
    <property type="match status" value="1"/>
</dbReference>
<dbReference type="Gene3D" id="4.10.1000.10">
    <property type="entry name" value="Zinc finger, CCCH-type"/>
    <property type="match status" value="2"/>
</dbReference>
<feature type="zinc finger region" description="C3H1-type" evidence="9">
    <location>
        <begin position="35"/>
        <end position="62"/>
    </location>
</feature>
<feature type="domain" description="C3H1-type" evidence="11">
    <location>
        <begin position="90"/>
        <end position="118"/>
    </location>
</feature>
<evidence type="ECO:0000313" key="13">
    <source>
        <dbReference type="Proteomes" id="UP000030693"/>
    </source>
</evidence>
<feature type="zinc finger region" description="C3H1-type" evidence="9">
    <location>
        <begin position="144"/>
        <end position="168"/>
    </location>
</feature>
<dbReference type="PANTHER" id="PTHR23102">
    <property type="entry name" value="CLEAVAGE AND POLYADENYLATION SPECIFICITY FACTOR SUBUNIT 4-RELATED"/>
    <property type="match status" value="1"/>
</dbReference>
<dbReference type="InterPro" id="IPR036855">
    <property type="entry name" value="Znf_CCCH_sf"/>
</dbReference>
<keyword evidence="2" id="KW-0507">mRNA processing</keyword>
<evidence type="ECO:0000256" key="1">
    <source>
        <dbReference type="ARBA" id="ARBA00004123"/>
    </source>
</evidence>
<evidence type="ECO:0000256" key="6">
    <source>
        <dbReference type="ARBA" id="ARBA00022833"/>
    </source>
</evidence>
<gene>
    <name evidence="12" type="ORF">H696_01471</name>
</gene>
<feature type="compositionally biased region" description="Low complexity" evidence="10">
    <location>
        <begin position="246"/>
        <end position="286"/>
    </location>
</feature>
<dbReference type="Proteomes" id="UP000030693">
    <property type="component" value="Unassembled WGS sequence"/>
</dbReference>
<keyword evidence="5 9" id="KW-0863">Zinc-finger</keyword>
<keyword evidence="7" id="KW-0694">RNA-binding</keyword>
<evidence type="ECO:0000313" key="12">
    <source>
        <dbReference type="EMBL" id="KCV72063.1"/>
    </source>
</evidence>
<dbReference type="AlphaFoldDB" id="A0A058ZDR0"/>
<dbReference type="InterPro" id="IPR045348">
    <property type="entry name" value="CPSF4/Yth1"/>
</dbReference>
<keyword evidence="6 9" id="KW-0862">Zinc</keyword>
<dbReference type="GO" id="GO:0006397">
    <property type="term" value="P:mRNA processing"/>
    <property type="evidence" value="ECO:0007669"/>
    <property type="project" value="UniProtKB-KW"/>
</dbReference>
<dbReference type="GeneID" id="20526196"/>
<dbReference type="eggNOG" id="KOG1040">
    <property type="taxonomic scope" value="Eukaryota"/>
</dbReference>
<feature type="domain" description="C3H1-type" evidence="11">
    <location>
        <begin position="66"/>
        <end position="89"/>
    </location>
</feature>
<dbReference type="STRING" id="691883.A0A058ZDR0"/>
<dbReference type="EMBL" id="KB932202">
    <property type="protein sequence ID" value="KCV72063.1"/>
    <property type="molecule type" value="Genomic_DNA"/>
</dbReference>
<dbReference type="RefSeq" id="XP_009493641.1">
    <property type="nucleotide sequence ID" value="XM_009495366.1"/>
</dbReference>
<evidence type="ECO:0000256" key="4">
    <source>
        <dbReference type="ARBA" id="ARBA00022737"/>
    </source>
</evidence>
<protein>
    <recommendedName>
        <fullName evidence="11">C3H1-type domain-containing protein</fullName>
    </recommendedName>
</protein>
<evidence type="ECO:0000256" key="3">
    <source>
        <dbReference type="ARBA" id="ARBA00022723"/>
    </source>
</evidence>
<feature type="domain" description="C3H1-type" evidence="11">
    <location>
        <begin position="35"/>
        <end position="62"/>
    </location>
</feature>
<keyword evidence="3 9" id="KW-0479">Metal-binding</keyword>
<evidence type="ECO:0000256" key="9">
    <source>
        <dbReference type="PROSITE-ProRule" id="PRU00723"/>
    </source>
</evidence>
<dbReference type="SMART" id="SM00356">
    <property type="entry name" value="ZnF_C3H1"/>
    <property type="match status" value="5"/>
</dbReference>
<feature type="zinc finger region" description="C3H1-type" evidence="9">
    <location>
        <begin position="90"/>
        <end position="118"/>
    </location>
</feature>
<feature type="region of interest" description="Disordered" evidence="10">
    <location>
        <begin position="239"/>
        <end position="298"/>
    </location>
</feature>
<dbReference type="OrthoDB" id="1914176at2759"/>
<organism evidence="12">
    <name type="scientific">Fonticula alba</name>
    <name type="common">Slime mold</name>
    <dbReference type="NCBI Taxonomy" id="691883"/>
    <lineage>
        <taxon>Eukaryota</taxon>
        <taxon>Rotosphaerida</taxon>
        <taxon>Fonticulaceae</taxon>
        <taxon>Fonticula</taxon>
    </lineage>
</organism>
<evidence type="ECO:0000256" key="7">
    <source>
        <dbReference type="ARBA" id="ARBA00022884"/>
    </source>
</evidence>
<reference evidence="12" key="1">
    <citation type="submission" date="2013-04" db="EMBL/GenBank/DDBJ databases">
        <title>The Genome Sequence of Fonticula alba ATCC 38817.</title>
        <authorList>
            <consortium name="The Broad Institute Genomics Platform"/>
            <person name="Russ C."/>
            <person name="Cuomo C."/>
            <person name="Burger G."/>
            <person name="Gray M.W."/>
            <person name="Holland P.W.H."/>
            <person name="King N."/>
            <person name="Lang F.B.F."/>
            <person name="Roger A.J."/>
            <person name="Ruiz-Trillo I."/>
            <person name="Brown M."/>
            <person name="Walker B."/>
            <person name="Young S."/>
            <person name="Zeng Q."/>
            <person name="Gargeya S."/>
            <person name="Fitzgerald M."/>
            <person name="Haas B."/>
            <person name="Abouelleil A."/>
            <person name="Allen A.W."/>
            <person name="Alvarado L."/>
            <person name="Arachchi H.M."/>
            <person name="Berlin A.M."/>
            <person name="Chapman S.B."/>
            <person name="Gainer-Dewar J."/>
            <person name="Goldberg J."/>
            <person name="Griggs A."/>
            <person name="Gujja S."/>
            <person name="Hansen M."/>
            <person name="Howarth C."/>
            <person name="Imamovic A."/>
            <person name="Ireland A."/>
            <person name="Larimer J."/>
            <person name="McCowan C."/>
            <person name="Murphy C."/>
            <person name="Pearson M."/>
            <person name="Poon T.W."/>
            <person name="Priest M."/>
            <person name="Roberts A."/>
            <person name="Saif S."/>
            <person name="Shea T."/>
            <person name="Sisk P."/>
            <person name="Sykes S."/>
            <person name="Wortman J."/>
            <person name="Nusbaum C."/>
            <person name="Birren B."/>
        </authorList>
    </citation>
    <scope>NUCLEOTIDE SEQUENCE [LARGE SCALE GENOMIC DNA]</scope>
    <source>
        <strain evidence="12">ATCC 38817</strain>
    </source>
</reference>
<dbReference type="GO" id="GO:0005634">
    <property type="term" value="C:nucleus"/>
    <property type="evidence" value="ECO:0007669"/>
    <property type="project" value="UniProtKB-SubCell"/>
</dbReference>
<feature type="domain" description="C3H1-type" evidence="11">
    <location>
        <begin position="169"/>
        <end position="195"/>
    </location>
</feature>
<feature type="domain" description="C3H1-type" evidence="11">
    <location>
        <begin position="144"/>
        <end position="168"/>
    </location>
</feature>
<sequence length="298" mass="31874">MFSSTYRSEPPPGLRFAFERFQLSNRIWAEPREDGVPPESCREFTDGRCDRHDGCPRRHDAAHVLVCKHYIRGLCKLGAVVCDYVHEYDLSRMPECQFWRKAGTCKSGDECAFRHVAVHPPTDPSALSDGQIRDRDGRVISATAAALAECPHYAQGFCARGPNCSLRHTRKAPCPNFLFGFCPLGPQCPLAHPPFSLDLLSESFRLEVAEAERRVLESIALAEADAQAAAAAAAAAAADDDNSMEAAPAGAQRRPSSPAASPRRPASAGAGADDADAEMAPGDAGPASPPHGPAGDQL</sequence>
<dbReference type="GO" id="GO:0003723">
    <property type="term" value="F:RNA binding"/>
    <property type="evidence" value="ECO:0007669"/>
    <property type="project" value="UniProtKB-KW"/>
</dbReference>
<dbReference type="PROSITE" id="PS50103">
    <property type="entry name" value="ZF_C3H1"/>
    <property type="match status" value="5"/>
</dbReference>
<dbReference type="GO" id="GO:0008270">
    <property type="term" value="F:zinc ion binding"/>
    <property type="evidence" value="ECO:0007669"/>
    <property type="project" value="UniProtKB-KW"/>
</dbReference>
<name>A0A058ZDR0_FONAL</name>
<dbReference type="Pfam" id="PF00642">
    <property type="entry name" value="zf-CCCH"/>
    <property type="match status" value="1"/>
</dbReference>
<evidence type="ECO:0000256" key="5">
    <source>
        <dbReference type="ARBA" id="ARBA00022771"/>
    </source>
</evidence>
<evidence type="ECO:0000256" key="2">
    <source>
        <dbReference type="ARBA" id="ARBA00022664"/>
    </source>
</evidence>
<evidence type="ECO:0000259" key="11">
    <source>
        <dbReference type="PROSITE" id="PS50103"/>
    </source>
</evidence>
<keyword evidence="4" id="KW-0677">Repeat</keyword>
<comment type="subcellular location">
    <subcellularLocation>
        <location evidence="1">Nucleus</location>
    </subcellularLocation>
</comment>
<keyword evidence="8" id="KW-0539">Nucleus</keyword>
<dbReference type="InterPro" id="IPR000571">
    <property type="entry name" value="Znf_CCCH"/>
</dbReference>
<feature type="zinc finger region" description="C3H1-type" evidence="9">
    <location>
        <begin position="169"/>
        <end position="195"/>
    </location>
</feature>
<evidence type="ECO:0000256" key="8">
    <source>
        <dbReference type="ARBA" id="ARBA00023242"/>
    </source>
</evidence>
<accession>A0A058ZDR0</accession>